<keyword evidence="9 11" id="KW-0472">Membrane</keyword>
<proteinExistence type="predicted"/>
<evidence type="ECO:0000256" key="9">
    <source>
        <dbReference type="ARBA" id="ARBA00023136"/>
    </source>
</evidence>
<feature type="transmembrane region" description="Helical" evidence="11">
    <location>
        <begin position="301"/>
        <end position="324"/>
    </location>
</feature>
<evidence type="ECO:0000256" key="11">
    <source>
        <dbReference type="SAM" id="Phobius"/>
    </source>
</evidence>
<keyword evidence="3" id="KW-0813">Transport</keyword>
<evidence type="ECO:0000256" key="3">
    <source>
        <dbReference type="ARBA" id="ARBA00022448"/>
    </source>
</evidence>
<evidence type="ECO:0000256" key="5">
    <source>
        <dbReference type="ARBA" id="ARBA00022692"/>
    </source>
</evidence>
<dbReference type="GO" id="GO:0005886">
    <property type="term" value="C:plasma membrane"/>
    <property type="evidence" value="ECO:0007669"/>
    <property type="project" value="UniProtKB-SubCell"/>
</dbReference>
<sequence length="418" mass="44203">MESNTVETPASRPATAATPSGFDRLYTESGGIDFIGRSKLWYWITVGLLVLSLGAIVLRGFSLSLDFEGGTKLNMPAGDLVAEQVEDTFIDATGVEPEITQIVGSGDSETLEITSERLSQEQVDKARAAIFEKYQPQDAQGKATPDAIGSSTVSESWGSSITNRMLLAMGVFLLTASLYVAVRLQRDMALAAMIALVVDGIVIAGIYALFGLEVSPAVIIGLLTVLTFSIYDSVIVFDKVNENTSGLQGQRKRTYAEEANLAVNQTVMRSISTTVISALPIVALFVIAVWLMGIGTLRDLALIQLIGVVEGIFSSIFLATPLLVSIATRRKSIKEHTASVMEYRAKGGPAAAMTDAEDAVPRAASGKRTVRSFGDPSATGVVTPASANAGDQVGDTADTDDTAGNNRGIERGGATWRP</sequence>
<feature type="domain" description="Protein export membrane protein SecD/SecF C-terminal" evidence="12">
    <location>
        <begin position="147"/>
        <end position="327"/>
    </location>
</feature>
<evidence type="ECO:0000256" key="6">
    <source>
        <dbReference type="ARBA" id="ARBA00022927"/>
    </source>
</evidence>
<dbReference type="PANTHER" id="PTHR30081:SF8">
    <property type="entry name" value="PROTEIN TRANSLOCASE SUBUNIT SECF"/>
    <property type="match status" value="1"/>
</dbReference>
<keyword evidence="6" id="KW-0653">Protein transport</keyword>
<evidence type="ECO:0000259" key="12">
    <source>
        <dbReference type="Pfam" id="PF02355"/>
    </source>
</evidence>
<feature type="transmembrane region" description="Helical" evidence="11">
    <location>
        <begin position="40"/>
        <end position="61"/>
    </location>
</feature>
<feature type="transmembrane region" description="Helical" evidence="11">
    <location>
        <begin position="189"/>
        <end position="210"/>
    </location>
</feature>
<evidence type="ECO:0000313" key="13">
    <source>
        <dbReference type="EMBL" id="QNE89658.1"/>
    </source>
</evidence>
<keyword evidence="5 11" id="KW-0812">Transmembrane</keyword>
<dbReference type="EMBL" id="CP059404">
    <property type="protein sequence ID" value="QNE89658.1"/>
    <property type="molecule type" value="Genomic_DNA"/>
</dbReference>
<evidence type="ECO:0000256" key="10">
    <source>
        <dbReference type="SAM" id="MobiDB-lite"/>
    </source>
</evidence>
<feature type="region of interest" description="Disordered" evidence="10">
    <location>
        <begin position="1"/>
        <end position="20"/>
    </location>
</feature>
<dbReference type="RefSeq" id="WP_185176032.1">
    <property type="nucleotide sequence ID" value="NZ_CP059404.1"/>
</dbReference>
<evidence type="ECO:0000313" key="14">
    <source>
        <dbReference type="Proteomes" id="UP000515743"/>
    </source>
</evidence>
<dbReference type="AlphaFoldDB" id="A0A7G7CPZ2"/>
<dbReference type="Gene3D" id="1.20.1640.10">
    <property type="entry name" value="Multidrug efflux transporter AcrB transmembrane domain"/>
    <property type="match status" value="1"/>
</dbReference>
<feature type="transmembrane region" description="Helical" evidence="11">
    <location>
        <begin position="216"/>
        <end position="237"/>
    </location>
</feature>
<evidence type="ECO:0000256" key="1">
    <source>
        <dbReference type="ARBA" id="ARBA00004651"/>
    </source>
</evidence>
<reference evidence="13 14" key="1">
    <citation type="submission" date="2020-07" db="EMBL/GenBank/DDBJ databases">
        <title>Complete genome and description of Corynebacterium incognita strain Marseille-Q3630 sp. nov.</title>
        <authorList>
            <person name="Boxberger M."/>
        </authorList>
    </citation>
    <scope>NUCLEOTIDE SEQUENCE [LARGE SCALE GENOMIC DNA]</scope>
    <source>
        <strain evidence="13 14">Marseille-Q3630</strain>
    </source>
</reference>
<dbReference type="PANTHER" id="PTHR30081">
    <property type="entry name" value="PROTEIN-EXPORT MEMBRANE PROTEIN SEC"/>
    <property type="match status" value="1"/>
</dbReference>
<evidence type="ECO:0000256" key="4">
    <source>
        <dbReference type="ARBA" id="ARBA00022475"/>
    </source>
</evidence>
<name>A0A7G7CPZ2_9CORY</name>
<evidence type="ECO:0000256" key="2">
    <source>
        <dbReference type="ARBA" id="ARBA00015792"/>
    </source>
</evidence>
<accession>A0A7G7CPZ2</accession>
<keyword evidence="7 11" id="KW-1133">Transmembrane helix</keyword>
<evidence type="ECO:0000256" key="7">
    <source>
        <dbReference type="ARBA" id="ARBA00022989"/>
    </source>
</evidence>
<feature type="transmembrane region" description="Helical" evidence="11">
    <location>
        <begin position="165"/>
        <end position="182"/>
    </location>
</feature>
<keyword evidence="4" id="KW-1003">Cell membrane</keyword>
<dbReference type="KEGG" id="cik:H0194_00885"/>
<keyword evidence="14" id="KW-1185">Reference proteome</keyword>
<dbReference type="Pfam" id="PF02355">
    <property type="entry name" value="SecD_SecF_C"/>
    <property type="match status" value="1"/>
</dbReference>
<dbReference type="InterPro" id="IPR005665">
    <property type="entry name" value="SecF_bac"/>
</dbReference>
<organism evidence="13 14">
    <name type="scientific">Corynebacterium incognita</name>
    <dbReference type="NCBI Taxonomy" id="2754725"/>
    <lineage>
        <taxon>Bacteria</taxon>
        <taxon>Bacillati</taxon>
        <taxon>Actinomycetota</taxon>
        <taxon>Actinomycetes</taxon>
        <taxon>Mycobacteriales</taxon>
        <taxon>Corynebacteriaceae</taxon>
        <taxon>Corynebacterium</taxon>
    </lineage>
</organism>
<feature type="region of interest" description="Disordered" evidence="10">
    <location>
        <begin position="365"/>
        <end position="418"/>
    </location>
</feature>
<gene>
    <name evidence="13" type="primary">secF</name>
    <name evidence="13" type="ORF">H0194_00885</name>
</gene>
<dbReference type="PRINTS" id="PR01755">
    <property type="entry name" value="SECFTRNLCASE"/>
</dbReference>
<dbReference type="Proteomes" id="UP000515743">
    <property type="component" value="Chromosome"/>
</dbReference>
<protein>
    <recommendedName>
        <fullName evidence="2">Protein translocase subunit SecF</fullName>
    </recommendedName>
</protein>
<feature type="transmembrane region" description="Helical" evidence="11">
    <location>
        <begin position="275"/>
        <end position="295"/>
    </location>
</feature>
<comment type="subcellular location">
    <subcellularLocation>
        <location evidence="1">Cell membrane</location>
        <topology evidence="1">Multi-pass membrane protein</topology>
    </subcellularLocation>
</comment>
<dbReference type="InterPro" id="IPR022813">
    <property type="entry name" value="SecD/SecF_arch_bac"/>
</dbReference>
<dbReference type="InterPro" id="IPR022645">
    <property type="entry name" value="SecD/SecF_bac"/>
</dbReference>
<dbReference type="GO" id="GO:0015450">
    <property type="term" value="F:protein-transporting ATPase activity"/>
    <property type="evidence" value="ECO:0007669"/>
    <property type="project" value="InterPro"/>
</dbReference>
<dbReference type="GO" id="GO:0006886">
    <property type="term" value="P:intracellular protein transport"/>
    <property type="evidence" value="ECO:0007669"/>
    <property type="project" value="InterPro"/>
</dbReference>
<keyword evidence="8" id="KW-0811">Translocation</keyword>
<feature type="compositionally biased region" description="Low complexity" evidence="10">
    <location>
        <begin position="8"/>
        <end position="20"/>
    </location>
</feature>
<dbReference type="NCBIfam" id="TIGR00966">
    <property type="entry name" value="transloc_SecF"/>
    <property type="match status" value="1"/>
</dbReference>
<evidence type="ECO:0000256" key="8">
    <source>
        <dbReference type="ARBA" id="ARBA00023010"/>
    </source>
</evidence>
<dbReference type="InterPro" id="IPR048634">
    <property type="entry name" value="SecD_SecF_C"/>
</dbReference>
<dbReference type="SUPFAM" id="SSF82866">
    <property type="entry name" value="Multidrug efflux transporter AcrB transmembrane domain"/>
    <property type="match status" value="1"/>
</dbReference>